<dbReference type="CDD" id="cd03426">
    <property type="entry name" value="NUDIX_CoAse_Nudt7"/>
    <property type="match status" value="1"/>
</dbReference>
<keyword evidence="4" id="KW-0378">Hydrolase</keyword>
<evidence type="ECO:0000259" key="8">
    <source>
        <dbReference type="PROSITE" id="PS51462"/>
    </source>
</evidence>
<dbReference type="GO" id="GO:0015938">
    <property type="term" value="P:coenzyme A catabolic process"/>
    <property type="evidence" value="ECO:0007669"/>
    <property type="project" value="TreeGrafter"/>
</dbReference>
<protein>
    <recommendedName>
        <fullName evidence="8">Nudix hydrolase domain-containing protein</fullName>
    </recommendedName>
</protein>
<keyword evidence="10" id="KW-1185">Reference proteome</keyword>
<dbReference type="EMBL" id="NHZQ01000003">
    <property type="protein sequence ID" value="PSK60529.1"/>
    <property type="molecule type" value="Genomic_DNA"/>
</dbReference>
<dbReference type="InterPro" id="IPR045121">
    <property type="entry name" value="CoAse"/>
</dbReference>
<evidence type="ECO:0000313" key="10">
    <source>
        <dbReference type="Proteomes" id="UP000243723"/>
    </source>
</evidence>
<dbReference type="Gene3D" id="3.90.79.10">
    <property type="entry name" value="Nucleoside Triphosphate Pyrophosphohydrolase"/>
    <property type="match status" value="1"/>
</dbReference>
<feature type="region of interest" description="Disordered" evidence="7">
    <location>
        <begin position="227"/>
        <end position="269"/>
    </location>
</feature>
<feature type="compositionally biased region" description="Basic and acidic residues" evidence="7">
    <location>
        <begin position="255"/>
        <end position="269"/>
    </location>
</feature>
<comment type="cofactor">
    <cofactor evidence="1">
        <name>Mn(2+)</name>
        <dbReference type="ChEBI" id="CHEBI:29035"/>
    </cofactor>
</comment>
<reference evidence="9 10" key="1">
    <citation type="submission" date="2017-05" db="EMBL/GenBank/DDBJ databases">
        <title>Draft genome sequence of Elsinoe australis.</title>
        <authorList>
            <person name="Cheng Q."/>
        </authorList>
    </citation>
    <scope>NUCLEOTIDE SEQUENCE [LARGE SCALE GENOMIC DNA]</scope>
    <source>
        <strain evidence="9 10">NL1</strain>
    </source>
</reference>
<evidence type="ECO:0000256" key="6">
    <source>
        <dbReference type="ARBA" id="ARBA00023211"/>
    </source>
</evidence>
<evidence type="ECO:0000256" key="3">
    <source>
        <dbReference type="ARBA" id="ARBA00022723"/>
    </source>
</evidence>
<accession>A0A2P8AJA6</accession>
<dbReference type="InterPro" id="IPR000086">
    <property type="entry name" value="NUDIX_hydrolase_dom"/>
</dbReference>
<dbReference type="SUPFAM" id="SSF55811">
    <property type="entry name" value="Nudix"/>
    <property type="match status" value="1"/>
</dbReference>
<evidence type="ECO:0000256" key="7">
    <source>
        <dbReference type="SAM" id="MobiDB-lite"/>
    </source>
</evidence>
<keyword evidence="6" id="KW-0464">Manganese</keyword>
<dbReference type="AlphaFoldDB" id="A0A2P8AJA6"/>
<dbReference type="OrthoDB" id="206213at2759"/>
<evidence type="ECO:0000256" key="1">
    <source>
        <dbReference type="ARBA" id="ARBA00001936"/>
    </source>
</evidence>
<name>A0A2P8AJA6_9PEZI</name>
<dbReference type="PANTHER" id="PTHR12992">
    <property type="entry name" value="NUDIX HYDROLASE"/>
    <property type="match status" value="1"/>
</dbReference>
<feature type="compositionally biased region" description="Basic and acidic residues" evidence="7">
    <location>
        <begin position="144"/>
        <end position="159"/>
    </location>
</feature>
<organism evidence="9 10">
    <name type="scientific">Elsinoe australis</name>
    <dbReference type="NCBI Taxonomy" id="40998"/>
    <lineage>
        <taxon>Eukaryota</taxon>
        <taxon>Fungi</taxon>
        <taxon>Dikarya</taxon>
        <taxon>Ascomycota</taxon>
        <taxon>Pezizomycotina</taxon>
        <taxon>Dothideomycetes</taxon>
        <taxon>Dothideomycetidae</taxon>
        <taxon>Myriangiales</taxon>
        <taxon>Elsinoaceae</taxon>
        <taxon>Elsinoe</taxon>
    </lineage>
</organism>
<evidence type="ECO:0000256" key="4">
    <source>
        <dbReference type="ARBA" id="ARBA00022801"/>
    </source>
</evidence>
<evidence type="ECO:0000256" key="2">
    <source>
        <dbReference type="ARBA" id="ARBA00001946"/>
    </source>
</evidence>
<comment type="cofactor">
    <cofactor evidence="2">
        <name>Mg(2+)</name>
        <dbReference type="ChEBI" id="CHEBI:18420"/>
    </cofactor>
</comment>
<dbReference type="Proteomes" id="UP000243723">
    <property type="component" value="Unassembled WGS sequence"/>
</dbReference>
<feature type="region of interest" description="Disordered" evidence="7">
    <location>
        <begin position="139"/>
        <end position="163"/>
    </location>
</feature>
<sequence length="361" mass="40102">MAYLSPTSAAALARIRAFVPPPTNYQSLPVTRRAAVLILLFADRTGSLRVVLTIRSAKLRNYAGQAALPGGKADSLEESPWETARREAWEEIGLPIGEGEIMKGWRIERLGELPCNLAVTELGVRPCVGYLCPTTTDVKSVSGKQEEGKSSKRDGRSDPVKGLLPTLDAKEVAAVFTAPFHNFLKQEDQDEKVRKNVPGKWYNGTWVSWHEEAWRMHQFFVPRGTVFRSKGEKPGDDDNPAAGDEKPSGAGKQEIGPEARGNEKKRMQGKVIEEARTKEKEAAPIKDPLDEPRYKVFGMTARILVDAARVAYGEEPEYEHNSHFGDEDMIGRLMKLGRLAPIKKEGERLTRDVMTAAAKMY</sequence>
<dbReference type="GO" id="GO:0046872">
    <property type="term" value="F:metal ion binding"/>
    <property type="evidence" value="ECO:0007669"/>
    <property type="project" value="UniProtKB-KW"/>
</dbReference>
<dbReference type="Pfam" id="PF00293">
    <property type="entry name" value="NUDIX"/>
    <property type="match status" value="1"/>
</dbReference>
<evidence type="ECO:0000256" key="5">
    <source>
        <dbReference type="ARBA" id="ARBA00022842"/>
    </source>
</evidence>
<proteinExistence type="predicted"/>
<dbReference type="PROSITE" id="PS51462">
    <property type="entry name" value="NUDIX"/>
    <property type="match status" value="1"/>
</dbReference>
<comment type="caution">
    <text evidence="9">The sequence shown here is derived from an EMBL/GenBank/DDBJ whole genome shotgun (WGS) entry which is preliminary data.</text>
</comment>
<keyword evidence="3" id="KW-0479">Metal-binding</keyword>
<dbReference type="GO" id="GO:0010945">
    <property type="term" value="F:coenzyme A diphosphatase activity"/>
    <property type="evidence" value="ECO:0007669"/>
    <property type="project" value="InterPro"/>
</dbReference>
<evidence type="ECO:0000313" key="9">
    <source>
        <dbReference type="EMBL" id="PSK60529.1"/>
    </source>
</evidence>
<keyword evidence="5" id="KW-0460">Magnesium</keyword>
<dbReference type="STRING" id="40998.A0A2P8AJA6"/>
<gene>
    <name evidence="9" type="ORF">B9Z65_679</name>
</gene>
<dbReference type="PANTHER" id="PTHR12992:SF24">
    <property type="entry name" value="PEROXISOMAL COENZYME A DIPHOSPHATASE NUDT7"/>
    <property type="match status" value="1"/>
</dbReference>
<feature type="domain" description="Nudix hydrolase" evidence="8">
    <location>
        <begin position="31"/>
        <end position="201"/>
    </location>
</feature>
<dbReference type="InterPro" id="IPR015797">
    <property type="entry name" value="NUDIX_hydrolase-like_dom_sf"/>
</dbReference>